<gene>
    <name evidence="1" type="ORF">AAGV28_10120</name>
</gene>
<name>A0ABV4TCA4_9FLAO</name>
<dbReference type="RefSeq" id="WP_373406699.1">
    <property type="nucleotide sequence ID" value="NZ_JBCFQL010000010.1"/>
</dbReference>
<evidence type="ECO:0000313" key="1">
    <source>
        <dbReference type="EMBL" id="MFA9191721.1"/>
    </source>
</evidence>
<reference evidence="1 2" key="1">
    <citation type="submission" date="2024-04" db="EMBL/GenBank/DDBJ databases">
        <title>New Clade of Flavobacterium.</title>
        <authorList>
            <person name="Matos L."/>
            <person name="Proenca D.N."/>
            <person name="Fransisco R.M."/>
            <person name="Chung A.P."/>
            <person name="Maccario L."/>
            <person name="Sorensen S.J."/>
            <person name="Morais P.V."/>
        </authorList>
    </citation>
    <scope>NUCLEOTIDE SEQUENCE [LARGE SCALE GENOMIC DNA]</scope>
    <source>
        <strain evidence="1 2">FZUC8N2.13</strain>
    </source>
</reference>
<proteinExistence type="predicted"/>
<comment type="caution">
    <text evidence="1">The sequence shown here is derived from an EMBL/GenBank/DDBJ whole genome shotgun (WGS) entry which is preliminary data.</text>
</comment>
<evidence type="ECO:0000313" key="2">
    <source>
        <dbReference type="Proteomes" id="UP001574169"/>
    </source>
</evidence>
<dbReference type="Proteomes" id="UP001574169">
    <property type="component" value="Unassembled WGS sequence"/>
</dbReference>
<sequence>MPPALAEGKHINNFDLPPALAGGKGINLALALAKKYAILAKAIKNKAILFLQLKL</sequence>
<keyword evidence="2" id="KW-1185">Reference proteome</keyword>
<organism evidence="1 2">
    <name type="scientific">Flavobacterium zubiriense</name>
    <dbReference type="NCBI Taxonomy" id="3138075"/>
    <lineage>
        <taxon>Bacteria</taxon>
        <taxon>Pseudomonadati</taxon>
        <taxon>Bacteroidota</taxon>
        <taxon>Flavobacteriia</taxon>
        <taxon>Flavobacteriales</taxon>
        <taxon>Flavobacteriaceae</taxon>
        <taxon>Flavobacterium</taxon>
    </lineage>
</organism>
<protein>
    <submittedName>
        <fullName evidence="1">Uncharacterized protein</fullName>
    </submittedName>
</protein>
<dbReference type="EMBL" id="JBCFQL010000010">
    <property type="protein sequence ID" value="MFA9191721.1"/>
    <property type="molecule type" value="Genomic_DNA"/>
</dbReference>
<accession>A0ABV4TCA4</accession>